<protein>
    <submittedName>
        <fullName evidence="1">Uncharacterized protein</fullName>
    </submittedName>
</protein>
<dbReference type="Proteomes" id="UP000243686">
    <property type="component" value="Unassembled WGS sequence"/>
</dbReference>
<sequence length="67" mass="7792">MVETHFSFDLEERVSVDQTNAKKAYAQVTDDRDMAEFYALNEIGLRYSAKVNFDFSLMRDDMLMGVD</sequence>
<evidence type="ECO:0000313" key="2">
    <source>
        <dbReference type="Proteomes" id="UP000243686"/>
    </source>
</evidence>
<reference evidence="1 2" key="1">
    <citation type="submission" date="2015-03" db="EMBL/GenBank/DDBJ databases">
        <title>Draft genome of the nematode, Opisthorchis viverrini.</title>
        <authorList>
            <person name="Mitreva M."/>
        </authorList>
    </citation>
    <scope>NUCLEOTIDE SEQUENCE [LARGE SCALE GENOMIC DNA]</scope>
    <source>
        <strain evidence="1">Khon Kaen</strain>
    </source>
</reference>
<dbReference type="AlphaFoldDB" id="A0A1S8X2G9"/>
<organism evidence="1 2">
    <name type="scientific">Opisthorchis viverrini</name>
    <name type="common">Southeast Asian liver fluke</name>
    <dbReference type="NCBI Taxonomy" id="6198"/>
    <lineage>
        <taxon>Eukaryota</taxon>
        <taxon>Metazoa</taxon>
        <taxon>Spiralia</taxon>
        <taxon>Lophotrochozoa</taxon>
        <taxon>Platyhelminthes</taxon>
        <taxon>Trematoda</taxon>
        <taxon>Digenea</taxon>
        <taxon>Opisthorchiida</taxon>
        <taxon>Opisthorchiata</taxon>
        <taxon>Opisthorchiidae</taxon>
        <taxon>Opisthorchis</taxon>
    </lineage>
</organism>
<dbReference type="EMBL" id="KV892376">
    <property type="protein sequence ID" value="OON20910.1"/>
    <property type="molecule type" value="Genomic_DNA"/>
</dbReference>
<proteinExistence type="predicted"/>
<accession>A0A1S8X2G9</accession>
<gene>
    <name evidence="1" type="ORF">X801_03200</name>
</gene>
<name>A0A1S8X2G9_OPIVI</name>
<keyword evidence="2" id="KW-1185">Reference proteome</keyword>
<evidence type="ECO:0000313" key="1">
    <source>
        <dbReference type="EMBL" id="OON20910.1"/>
    </source>
</evidence>